<dbReference type="OrthoDB" id="240216at2759"/>
<evidence type="ECO:0000259" key="4">
    <source>
        <dbReference type="Pfam" id="PF00755"/>
    </source>
</evidence>
<proteinExistence type="predicted"/>
<dbReference type="PANTHER" id="PTHR22589:SF103">
    <property type="entry name" value="CARNITINE O-ACETYL-TRANSFERASE, ISOFORM A-RELATED"/>
    <property type="match status" value="1"/>
</dbReference>
<gene>
    <name evidence="5" type="ORF">C7M84_007193</name>
</gene>
<reference evidence="5 6" key="1">
    <citation type="submission" date="2018-04" db="EMBL/GenBank/DDBJ databases">
        <authorList>
            <person name="Zhang X."/>
            <person name="Yuan J."/>
            <person name="Li F."/>
            <person name="Xiang J."/>
        </authorList>
    </citation>
    <scope>NUCLEOTIDE SEQUENCE [LARGE SCALE GENOMIC DNA]</scope>
    <source>
        <tissue evidence="5">Muscle</tissue>
    </source>
</reference>
<dbReference type="InterPro" id="IPR039551">
    <property type="entry name" value="Cho/carn_acyl_trans"/>
</dbReference>
<reference evidence="5 6" key="2">
    <citation type="submission" date="2019-01" db="EMBL/GenBank/DDBJ databases">
        <title>The decoding of complex shrimp genome reveals the adaptation for benthos swimmer, frequently molting mechanism and breeding impact on genome.</title>
        <authorList>
            <person name="Sun Y."/>
            <person name="Gao Y."/>
            <person name="Yu Y."/>
        </authorList>
    </citation>
    <scope>NUCLEOTIDE SEQUENCE [LARGE SCALE GENOMIC DNA]</scope>
    <source>
        <tissue evidence="5">Muscle</tissue>
    </source>
</reference>
<evidence type="ECO:0000256" key="2">
    <source>
        <dbReference type="ARBA" id="ARBA00023315"/>
    </source>
</evidence>
<dbReference type="SUPFAM" id="SSF52777">
    <property type="entry name" value="CoA-dependent acyltransferases"/>
    <property type="match status" value="1"/>
</dbReference>
<keyword evidence="2" id="KW-0012">Acyltransferase</keyword>
<dbReference type="Gene3D" id="3.30.559.70">
    <property type="entry name" value="Choline/Carnitine o-acyltransferase, domain 2"/>
    <property type="match status" value="1"/>
</dbReference>
<keyword evidence="5" id="KW-0808">Transferase</keyword>
<comment type="caution">
    <text evidence="5">The sequence shown here is derived from an EMBL/GenBank/DDBJ whole genome shotgun (WGS) entry which is preliminary data.</text>
</comment>
<feature type="domain" description="Choline/carnitine acyltransferase" evidence="4">
    <location>
        <begin position="47"/>
        <end position="275"/>
    </location>
</feature>
<dbReference type="PANTHER" id="PTHR22589">
    <property type="entry name" value="CARNITINE O-ACYLTRANSFERASE"/>
    <property type="match status" value="1"/>
</dbReference>
<accession>A0A3R7M6H8</accession>
<dbReference type="GO" id="GO:0006635">
    <property type="term" value="P:fatty acid beta-oxidation"/>
    <property type="evidence" value="ECO:0007669"/>
    <property type="project" value="UniProtKB-UniPathway"/>
</dbReference>
<evidence type="ECO:0000256" key="1">
    <source>
        <dbReference type="ARBA" id="ARBA00005005"/>
    </source>
</evidence>
<evidence type="ECO:0000313" key="5">
    <source>
        <dbReference type="EMBL" id="ROT74308.1"/>
    </source>
</evidence>
<comment type="catalytic activity">
    <reaction evidence="3">
        <text>4,8-dimethylnonanoyl-CoA + (R)-carnitine = O-4,8-dimethylnonanoyl-(R)-carnitine + CoA</text>
        <dbReference type="Rhea" id="RHEA:44860"/>
        <dbReference type="ChEBI" id="CHEBI:16347"/>
        <dbReference type="ChEBI" id="CHEBI:57287"/>
        <dbReference type="ChEBI" id="CHEBI:77061"/>
        <dbReference type="ChEBI" id="CHEBI:84654"/>
    </reaction>
</comment>
<dbReference type="Gene3D" id="1.10.275.20">
    <property type="entry name" value="Choline/Carnitine o-acyltransferase"/>
    <property type="match status" value="1"/>
</dbReference>
<dbReference type="GO" id="GO:0019254">
    <property type="term" value="P:carnitine metabolic process, CoA-linked"/>
    <property type="evidence" value="ECO:0007669"/>
    <property type="project" value="TreeGrafter"/>
</dbReference>
<dbReference type="InterPro" id="IPR042572">
    <property type="entry name" value="Carn_acyl_trans_N"/>
</dbReference>
<dbReference type="Pfam" id="PF00755">
    <property type="entry name" value="Carn_acyltransf"/>
    <property type="match status" value="1"/>
</dbReference>
<dbReference type="UniPathway" id="UPA00659"/>
<protein>
    <submittedName>
        <fullName evidence="5">Putative carnitine O-acetyltransferase-like</fullName>
    </submittedName>
</protein>
<dbReference type="STRING" id="6689.A0A3R7M6H8"/>
<dbReference type="GO" id="GO:0005777">
    <property type="term" value="C:peroxisome"/>
    <property type="evidence" value="ECO:0007669"/>
    <property type="project" value="TreeGrafter"/>
</dbReference>
<organism evidence="5 6">
    <name type="scientific">Penaeus vannamei</name>
    <name type="common">Whiteleg shrimp</name>
    <name type="synonym">Litopenaeus vannamei</name>
    <dbReference type="NCBI Taxonomy" id="6689"/>
    <lineage>
        <taxon>Eukaryota</taxon>
        <taxon>Metazoa</taxon>
        <taxon>Ecdysozoa</taxon>
        <taxon>Arthropoda</taxon>
        <taxon>Crustacea</taxon>
        <taxon>Multicrustacea</taxon>
        <taxon>Malacostraca</taxon>
        <taxon>Eumalacostraca</taxon>
        <taxon>Eucarida</taxon>
        <taxon>Decapoda</taxon>
        <taxon>Dendrobranchiata</taxon>
        <taxon>Penaeoidea</taxon>
        <taxon>Penaeidae</taxon>
        <taxon>Penaeus</taxon>
    </lineage>
</organism>
<dbReference type="EMBL" id="QCYY01001911">
    <property type="protein sequence ID" value="ROT74308.1"/>
    <property type="molecule type" value="Genomic_DNA"/>
</dbReference>
<dbReference type="PROSITE" id="PS00439">
    <property type="entry name" value="ACYLTRANSF_C_1"/>
    <property type="match status" value="1"/>
</dbReference>
<keyword evidence="6" id="KW-1185">Reference proteome</keyword>
<name>A0A3R7M6H8_PENVA</name>
<evidence type="ECO:0000256" key="3">
    <source>
        <dbReference type="ARBA" id="ARBA00048999"/>
    </source>
</evidence>
<sequence length="277" mass="31509">MALSASLLLRQGLRSGWSGYIRSCASSYTMVAPSRSLHDHQGSLPRLPVPPLEETLNKYLKTVKPLVTEEEFQLTEEIVKKFAAPGGIGQQLQEKLQQRAKKSDNWLSEWWINAAYLDYRWPVVVWSSPGLVFPLQEFRTLDDQLSYAAKVIVGALDYKKMLDDKTVPIDHMGKDLLDMSQYFKMLGTCRIPGVTRDSIVYHGQSENPPKHIVVVHNNHFFKIDVYGKEGKPLTINQVLHQLRNVVERSTHPTSPVGILSTQNRNVWGKAYKKLRKG</sequence>
<feature type="non-terminal residue" evidence="5">
    <location>
        <position position="277"/>
    </location>
</feature>
<evidence type="ECO:0000313" key="6">
    <source>
        <dbReference type="Proteomes" id="UP000283509"/>
    </source>
</evidence>
<dbReference type="Proteomes" id="UP000283509">
    <property type="component" value="Unassembled WGS sequence"/>
</dbReference>
<dbReference type="AlphaFoldDB" id="A0A3R7M6H8"/>
<dbReference type="GO" id="GO:0004092">
    <property type="term" value="F:carnitine O-acetyltransferase activity"/>
    <property type="evidence" value="ECO:0007669"/>
    <property type="project" value="TreeGrafter"/>
</dbReference>
<comment type="pathway">
    <text evidence="1">Lipid metabolism; fatty acid beta-oxidation.</text>
</comment>
<dbReference type="InterPro" id="IPR000542">
    <property type="entry name" value="Carn_acyl_trans"/>
</dbReference>
<dbReference type="InterPro" id="IPR042231">
    <property type="entry name" value="Cho/carn_acyl_trans_2"/>
</dbReference>